<comment type="similarity">
    <text evidence="1">Belongs to the ComF/GntX family.</text>
</comment>
<dbReference type="EMBL" id="BAABBW010000003">
    <property type="protein sequence ID" value="GAA4175644.1"/>
    <property type="molecule type" value="Genomic_DNA"/>
</dbReference>
<dbReference type="RefSeq" id="WP_344754228.1">
    <property type="nucleotide sequence ID" value="NZ_BAABBW010000003.1"/>
</dbReference>
<proteinExistence type="inferred from homology"/>
<dbReference type="SUPFAM" id="SSF53271">
    <property type="entry name" value="PRTase-like"/>
    <property type="match status" value="1"/>
</dbReference>
<organism evidence="2 3">
    <name type="scientific">Gryllotalpicola koreensis</name>
    <dbReference type="NCBI Taxonomy" id="993086"/>
    <lineage>
        <taxon>Bacteria</taxon>
        <taxon>Bacillati</taxon>
        <taxon>Actinomycetota</taxon>
        <taxon>Actinomycetes</taxon>
        <taxon>Micrococcales</taxon>
        <taxon>Microbacteriaceae</taxon>
        <taxon>Gryllotalpicola</taxon>
    </lineage>
</organism>
<evidence type="ECO:0000313" key="3">
    <source>
        <dbReference type="Proteomes" id="UP001501079"/>
    </source>
</evidence>
<name>A0ABP8A1I7_9MICO</name>
<keyword evidence="3" id="KW-1185">Reference proteome</keyword>
<dbReference type="CDD" id="cd06223">
    <property type="entry name" value="PRTases_typeI"/>
    <property type="match status" value="1"/>
</dbReference>
<dbReference type="InterPro" id="IPR000836">
    <property type="entry name" value="PRTase_dom"/>
</dbReference>
<accession>A0ABP8A1I7</accession>
<dbReference type="InterPro" id="IPR029057">
    <property type="entry name" value="PRTase-like"/>
</dbReference>
<dbReference type="Gene3D" id="3.40.50.2020">
    <property type="match status" value="1"/>
</dbReference>
<reference evidence="3" key="1">
    <citation type="journal article" date="2019" name="Int. J. Syst. Evol. Microbiol.">
        <title>The Global Catalogue of Microorganisms (GCM) 10K type strain sequencing project: providing services to taxonomists for standard genome sequencing and annotation.</title>
        <authorList>
            <consortium name="The Broad Institute Genomics Platform"/>
            <consortium name="The Broad Institute Genome Sequencing Center for Infectious Disease"/>
            <person name="Wu L."/>
            <person name="Ma J."/>
        </authorList>
    </citation>
    <scope>NUCLEOTIDE SEQUENCE [LARGE SCALE GENOMIC DNA]</scope>
    <source>
        <strain evidence="3">JCM 17591</strain>
    </source>
</reference>
<dbReference type="PANTHER" id="PTHR47505">
    <property type="entry name" value="DNA UTILIZATION PROTEIN YHGH"/>
    <property type="match status" value="1"/>
</dbReference>
<evidence type="ECO:0000256" key="1">
    <source>
        <dbReference type="ARBA" id="ARBA00008007"/>
    </source>
</evidence>
<dbReference type="InterPro" id="IPR051910">
    <property type="entry name" value="ComF/GntX_DNA_util-trans"/>
</dbReference>
<dbReference type="Proteomes" id="UP001501079">
    <property type="component" value="Unassembled WGS sequence"/>
</dbReference>
<gene>
    <name evidence="2" type="ORF">GCM10022287_21590</name>
</gene>
<comment type="caution">
    <text evidence="2">The sequence shown here is derived from an EMBL/GenBank/DDBJ whole genome shotgun (WGS) entry which is preliminary data.</text>
</comment>
<dbReference type="PANTHER" id="PTHR47505:SF1">
    <property type="entry name" value="DNA UTILIZATION PROTEIN YHGH"/>
    <property type="match status" value="1"/>
</dbReference>
<evidence type="ECO:0000313" key="2">
    <source>
        <dbReference type="EMBL" id="GAA4175644.1"/>
    </source>
</evidence>
<sequence length="236" mass="25413">MWERVREAVLDAWAVLAPTECPGCGAPDRALCAACRAELDAAPVVREALPRADGSELPVWRALDYGGAARGILLAFKDGGRTDAAPALAGVLRRLVRTALAEAPPELRGRVVLAAIPSSRAAFRRRGYRHVPLLLRRAGLRDSGLLRLTRQTQDQSNLDTTQRLANRAESLTVARGPKHLAVLLVDDIVTTGATVLEADRAFREAGQLVLGAVALARTERRLPKLSSTPEIQRKGS</sequence>
<protein>
    <submittedName>
        <fullName evidence="2">ComF family protein</fullName>
    </submittedName>
</protein>